<feature type="domain" description="Helix-hairpin-helix DNA-binding motif class 1" evidence="7">
    <location>
        <begin position="109"/>
        <end position="128"/>
    </location>
</feature>
<dbReference type="GO" id="GO:0005524">
    <property type="term" value="F:ATP binding"/>
    <property type="evidence" value="ECO:0007669"/>
    <property type="project" value="InterPro"/>
</dbReference>
<comment type="function">
    <text evidence="6">The RuvA-RuvB-RuvC complex processes Holliday junction (HJ) DNA during genetic recombination and DNA repair, while the RuvA-RuvB complex plays an important role in the rescue of blocked DNA replication forks via replication fork reversal (RFR). RuvA specifically binds to HJ cruciform DNA, conferring on it an open structure. The RuvB hexamer acts as an ATP-dependent pump, pulling dsDNA into and through the RuvAB complex. HJ branch migration allows RuvC to scan DNA until it finds its consensus sequence, where it cleaves and resolves the cruciform DNA.</text>
</comment>
<dbReference type="InterPro" id="IPR013849">
    <property type="entry name" value="DNA_helicase_Holl-junc_RuvA_I"/>
</dbReference>
<dbReference type="NCBIfam" id="TIGR00084">
    <property type="entry name" value="ruvA"/>
    <property type="match status" value="1"/>
</dbReference>
<evidence type="ECO:0000256" key="3">
    <source>
        <dbReference type="ARBA" id="ARBA00023125"/>
    </source>
</evidence>
<gene>
    <name evidence="6" type="primary">ruvA</name>
    <name evidence="8" type="ORF">A3C16_02845</name>
</gene>
<dbReference type="InterPro" id="IPR011114">
    <property type="entry name" value="RuvA_C"/>
</dbReference>
<keyword evidence="4 6" id="KW-0233">DNA recombination</keyword>
<dbReference type="InterPro" id="IPR000085">
    <property type="entry name" value="RuvA"/>
</dbReference>
<keyword evidence="8" id="KW-0378">Hydrolase</keyword>
<dbReference type="GO" id="GO:0006310">
    <property type="term" value="P:DNA recombination"/>
    <property type="evidence" value="ECO:0007669"/>
    <property type="project" value="UniProtKB-UniRule"/>
</dbReference>
<dbReference type="AlphaFoldDB" id="A0A1G2KPR5"/>
<name>A0A1G2KPR5_9BACT</name>
<dbReference type="Proteomes" id="UP000177811">
    <property type="component" value="Unassembled WGS sequence"/>
</dbReference>
<dbReference type="GO" id="GO:0048476">
    <property type="term" value="C:Holliday junction resolvase complex"/>
    <property type="evidence" value="ECO:0007669"/>
    <property type="project" value="UniProtKB-UniRule"/>
</dbReference>
<reference evidence="8 9" key="1">
    <citation type="journal article" date="2016" name="Nat. Commun.">
        <title>Thousands of microbial genomes shed light on interconnected biogeochemical processes in an aquifer system.</title>
        <authorList>
            <person name="Anantharaman K."/>
            <person name="Brown C.T."/>
            <person name="Hug L.A."/>
            <person name="Sharon I."/>
            <person name="Castelle C.J."/>
            <person name="Probst A.J."/>
            <person name="Thomas B.C."/>
            <person name="Singh A."/>
            <person name="Wilkins M.J."/>
            <person name="Karaoz U."/>
            <person name="Brodie E.L."/>
            <person name="Williams K.H."/>
            <person name="Hubbard S.S."/>
            <person name="Banfield J.F."/>
        </authorList>
    </citation>
    <scope>NUCLEOTIDE SEQUENCE [LARGE SCALE GENOMIC DNA]</scope>
</reference>
<evidence type="ECO:0000256" key="6">
    <source>
        <dbReference type="HAMAP-Rule" id="MF_00031"/>
    </source>
</evidence>
<keyword evidence="2 6" id="KW-0227">DNA damage</keyword>
<comment type="subcellular location">
    <subcellularLocation>
        <location evidence="6">Cytoplasm</location>
    </subcellularLocation>
</comment>
<evidence type="ECO:0000256" key="5">
    <source>
        <dbReference type="ARBA" id="ARBA00023204"/>
    </source>
</evidence>
<proteinExistence type="inferred from homology"/>
<dbReference type="InterPro" id="IPR010994">
    <property type="entry name" value="RuvA_2-like"/>
</dbReference>
<dbReference type="InterPro" id="IPR003583">
    <property type="entry name" value="Hlx-hairpin-Hlx_DNA-bd_motif"/>
</dbReference>
<dbReference type="GO" id="GO:0000400">
    <property type="term" value="F:four-way junction DNA binding"/>
    <property type="evidence" value="ECO:0007669"/>
    <property type="project" value="UniProtKB-UniRule"/>
</dbReference>
<evidence type="ECO:0000256" key="1">
    <source>
        <dbReference type="ARBA" id="ARBA00022490"/>
    </source>
</evidence>
<dbReference type="InterPro" id="IPR012340">
    <property type="entry name" value="NA-bd_OB-fold"/>
</dbReference>
<comment type="caution">
    <text evidence="8">The sequence shown here is derived from an EMBL/GenBank/DDBJ whole genome shotgun (WGS) entry which is preliminary data.</text>
</comment>
<dbReference type="GO" id="GO:0009378">
    <property type="term" value="F:four-way junction helicase activity"/>
    <property type="evidence" value="ECO:0007669"/>
    <property type="project" value="InterPro"/>
</dbReference>
<organism evidence="8 9">
    <name type="scientific">Candidatus Sungbacteria bacterium RIFCSPHIGHO2_02_FULL_51_29</name>
    <dbReference type="NCBI Taxonomy" id="1802273"/>
    <lineage>
        <taxon>Bacteria</taxon>
        <taxon>Candidatus Sungiibacteriota</taxon>
    </lineage>
</organism>
<dbReference type="SUPFAM" id="SSF50249">
    <property type="entry name" value="Nucleic acid-binding proteins"/>
    <property type="match status" value="1"/>
</dbReference>
<evidence type="ECO:0000256" key="4">
    <source>
        <dbReference type="ARBA" id="ARBA00023172"/>
    </source>
</evidence>
<dbReference type="Gene3D" id="1.10.8.10">
    <property type="entry name" value="DNA helicase RuvA subunit, C-terminal domain"/>
    <property type="match status" value="1"/>
</dbReference>
<dbReference type="GO" id="GO:0009379">
    <property type="term" value="C:Holliday junction helicase complex"/>
    <property type="evidence" value="ECO:0007669"/>
    <property type="project" value="InterPro"/>
</dbReference>
<dbReference type="Gene3D" id="1.10.150.20">
    <property type="entry name" value="5' to 3' exonuclease, C-terminal subdomain"/>
    <property type="match status" value="1"/>
</dbReference>
<dbReference type="SUPFAM" id="SSF47781">
    <property type="entry name" value="RuvA domain 2-like"/>
    <property type="match status" value="1"/>
</dbReference>
<protein>
    <recommendedName>
        <fullName evidence="6">Holliday junction branch migration complex subunit RuvA</fullName>
    </recommendedName>
</protein>
<dbReference type="EMBL" id="MHQL01000067">
    <property type="protein sequence ID" value="OHA01244.1"/>
    <property type="molecule type" value="Genomic_DNA"/>
</dbReference>
<keyword evidence="8" id="KW-0547">Nucleotide-binding</keyword>
<dbReference type="SMART" id="SM00278">
    <property type="entry name" value="HhH1"/>
    <property type="match status" value="2"/>
</dbReference>
<dbReference type="Gene3D" id="2.40.50.140">
    <property type="entry name" value="Nucleic acid-binding proteins"/>
    <property type="match status" value="1"/>
</dbReference>
<feature type="region of interest" description="Domain III" evidence="6">
    <location>
        <begin position="146"/>
        <end position="194"/>
    </location>
</feature>
<comment type="caution">
    <text evidence="6">Lacks conserved residue(s) required for the propagation of feature annotation.</text>
</comment>
<keyword evidence="1 6" id="KW-0963">Cytoplasm</keyword>
<dbReference type="InterPro" id="IPR036267">
    <property type="entry name" value="RuvA_C_sf"/>
</dbReference>
<evidence type="ECO:0000313" key="9">
    <source>
        <dbReference type="Proteomes" id="UP000177811"/>
    </source>
</evidence>
<dbReference type="CDD" id="cd14332">
    <property type="entry name" value="UBA_RuvA_C"/>
    <property type="match status" value="1"/>
</dbReference>
<dbReference type="GO" id="GO:0005737">
    <property type="term" value="C:cytoplasm"/>
    <property type="evidence" value="ECO:0007669"/>
    <property type="project" value="UniProtKB-SubCell"/>
</dbReference>
<keyword evidence="5 6" id="KW-0234">DNA repair</keyword>
<keyword evidence="8" id="KW-0347">Helicase</keyword>
<dbReference type="Pfam" id="PF14520">
    <property type="entry name" value="HHH_5"/>
    <property type="match status" value="1"/>
</dbReference>
<accession>A0A1G2KPR5</accession>
<dbReference type="HAMAP" id="MF_00031">
    <property type="entry name" value="DNA_HJ_migration_RuvA"/>
    <property type="match status" value="1"/>
</dbReference>
<dbReference type="Pfam" id="PF01330">
    <property type="entry name" value="RuvA_N"/>
    <property type="match status" value="1"/>
</dbReference>
<comment type="subunit">
    <text evidence="6">Homotetramer. Forms an RuvA(8)-RuvB(12)-Holliday junction (HJ) complex. HJ DNA is sandwiched between 2 RuvA tetramers; dsDNA enters through RuvA and exits via RuvB. An RuvB hexamer assembles on each DNA strand where it exits the tetramer. Each RuvB hexamer is contacted by two RuvA subunits (via domain III) on 2 adjacent RuvB subunits; this complex drives branch migration. In the full resolvosome a probable DNA-RuvA(4)-RuvB(12)-RuvC(2) complex forms which resolves the HJ.</text>
</comment>
<dbReference type="GO" id="GO:0006281">
    <property type="term" value="P:DNA repair"/>
    <property type="evidence" value="ECO:0007669"/>
    <property type="project" value="UniProtKB-UniRule"/>
</dbReference>
<evidence type="ECO:0000256" key="2">
    <source>
        <dbReference type="ARBA" id="ARBA00022763"/>
    </source>
</evidence>
<comment type="similarity">
    <text evidence="6">Belongs to the RuvA family.</text>
</comment>
<feature type="domain" description="Helix-hairpin-helix DNA-binding motif class 1" evidence="7">
    <location>
        <begin position="74"/>
        <end position="93"/>
    </location>
</feature>
<comment type="domain">
    <text evidence="6">Has three domains with a flexible linker between the domains II and III and assumes an 'L' shape. Domain III is highly mobile and contacts RuvB.</text>
</comment>
<sequence length="194" mass="21123">MISYIEGTIELKAEKFTVIRTSGGVGYKVFSPDDVLSKLPEKGSTARLWTHLYVREDALDLYGFLHFAELELFEMLISVSGIGPKGALGVLGIAPCDTIKKAIASGDTSYLTRVSGIGRKTAEKIVLELREKMAGKGVSGVEAPELRDEADALDALIQLGYSPREAREALARVPKEIQGAEKRLKEVLKMLGKK</sequence>
<evidence type="ECO:0000313" key="8">
    <source>
        <dbReference type="EMBL" id="OHA01244.1"/>
    </source>
</evidence>
<evidence type="ECO:0000259" key="7">
    <source>
        <dbReference type="SMART" id="SM00278"/>
    </source>
</evidence>
<dbReference type="SUPFAM" id="SSF46929">
    <property type="entry name" value="DNA helicase RuvA subunit, C-terminal domain"/>
    <property type="match status" value="1"/>
</dbReference>
<keyword evidence="3 6" id="KW-0238">DNA-binding</keyword>
<keyword evidence="8" id="KW-0067">ATP-binding</keyword>
<dbReference type="Pfam" id="PF07499">
    <property type="entry name" value="RuvA_C"/>
    <property type="match status" value="1"/>
</dbReference>